<proteinExistence type="predicted"/>
<gene>
    <name evidence="1" type="ORF">CEXT_110071</name>
</gene>
<accession>A0AAV4U0L9</accession>
<evidence type="ECO:0000313" key="1">
    <source>
        <dbReference type="EMBL" id="GIY51319.1"/>
    </source>
</evidence>
<feature type="non-terminal residue" evidence="1">
    <location>
        <position position="47"/>
    </location>
</feature>
<keyword evidence="2" id="KW-1185">Reference proteome</keyword>
<organism evidence="1 2">
    <name type="scientific">Caerostris extrusa</name>
    <name type="common">Bark spider</name>
    <name type="synonym">Caerostris bankana</name>
    <dbReference type="NCBI Taxonomy" id="172846"/>
    <lineage>
        <taxon>Eukaryota</taxon>
        <taxon>Metazoa</taxon>
        <taxon>Ecdysozoa</taxon>
        <taxon>Arthropoda</taxon>
        <taxon>Chelicerata</taxon>
        <taxon>Arachnida</taxon>
        <taxon>Araneae</taxon>
        <taxon>Araneomorphae</taxon>
        <taxon>Entelegynae</taxon>
        <taxon>Araneoidea</taxon>
        <taxon>Araneidae</taxon>
        <taxon>Caerostris</taxon>
    </lineage>
</organism>
<name>A0AAV4U0L9_CAEEX</name>
<protein>
    <submittedName>
        <fullName evidence="1">Uncharacterized protein</fullName>
    </submittedName>
</protein>
<dbReference type="Proteomes" id="UP001054945">
    <property type="component" value="Unassembled WGS sequence"/>
</dbReference>
<dbReference type="EMBL" id="BPLR01012094">
    <property type="protein sequence ID" value="GIY51319.1"/>
    <property type="molecule type" value="Genomic_DNA"/>
</dbReference>
<sequence length="47" mass="5166">MLNTQSEWNGLEDVLAQGFGSGKADSKSTHRSRTKCLSVYTGMGRLF</sequence>
<dbReference type="AlphaFoldDB" id="A0AAV4U0L9"/>
<reference evidence="1 2" key="1">
    <citation type="submission" date="2021-06" db="EMBL/GenBank/DDBJ databases">
        <title>Caerostris extrusa draft genome.</title>
        <authorList>
            <person name="Kono N."/>
            <person name="Arakawa K."/>
        </authorList>
    </citation>
    <scope>NUCLEOTIDE SEQUENCE [LARGE SCALE GENOMIC DNA]</scope>
</reference>
<evidence type="ECO:0000313" key="2">
    <source>
        <dbReference type="Proteomes" id="UP001054945"/>
    </source>
</evidence>
<comment type="caution">
    <text evidence="1">The sequence shown here is derived from an EMBL/GenBank/DDBJ whole genome shotgun (WGS) entry which is preliminary data.</text>
</comment>